<dbReference type="AlphaFoldDB" id="A0A016U1D8"/>
<protein>
    <submittedName>
        <fullName evidence="1">Uncharacterized protein</fullName>
    </submittedName>
</protein>
<evidence type="ECO:0000313" key="1">
    <source>
        <dbReference type="EMBL" id="EYC09089.1"/>
    </source>
</evidence>
<dbReference type="EMBL" id="JARK01001398">
    <property type="protein sequence ID" value="EYC09089.1"/>
    <property type="molecule type" value="Genomic_DNA"/>
</dbReference>
<accession>A0A016U1D8</accession>
<proteinExistence type="predicted"/>
<sequence>MIPCGRSDVHWLGSLYCISCFLNSNLDRLLPQLAFFTFLWCDTLLTSRGSHLTSRWSSCWYLAISPISQRKASIP</sequence>
<dbReference type="Proteomes" id="UP000024635">
    <property type="component" value="Unassembled WGS sequence"/>
</dbReference>
<evidence type="ECO:0000313" key="2">
    <source>
        <dbReference type="Proteomes" id="UP000024635"/>
    </source>
</evidence>
<organism evidence="1 2">
    <name type="scientific">Ancylostoma ceylanicum</name>
    <dbReference type="NCBI Taxonomy" id="53326"/>
    <lineage>
        <taxon>Eukaryota</taxon>
        <taxon>Metazoa</taxon>
        <taxon>Ecdysozoa</taxon>
        <taxon>Nematoda</taxon>
        <taxon>Chromadorea</taxon>
        <taxon>Rhabditida</taxon>
        <taxon>Rhabditina</taxon>
        <taxon>Rhabditomorpha</taxon>
        <taxon>Strongyloidea</taxon>
        <taxon>Ancylostomatidae</taxon>
        <taxon>Ancylostomatinae</taxon>
        <taxon>Ancylostoma</taxon>
    </lineage>
</organism>
<reference evidence="2" key="1">
    <citation type="journal article" date="2015" name="Nat. Genet.">
        <title>The genome and transcriptome of the zoonotic hookworm Ancylostoma ceylanicum identify infection-specific gene families.</title>
        <authorList>
            <person name="Schwarz E.M."/>
            <person name="Hu Y."/>
            <person name="Antoshechkin I."/>
            <person name="Miller M.M."/>
            <person name="Sternberg P.W."/>
            <person name="Aroian R.V."/>
        </authorList>
    </citation>
    <scope>NUCLEOTIDE SEQUENCE</scope>
    <source>
        <strain evidence="2">HY135</strain>
    </source>
</reference>
<keyword evidence="2" id="KW-1185">Reference proteome</keyword>
<name>A0A016U1D8_9BILA</name>
<comment type="caution">
    <text evidence="1">The sequence shown here is derived from an EMBL/GenBank/DDBJ whole genome shotgun (WGS) entry which is preliminary data.</text>
</comment>
<gene>
    <name evidence="1" type="primary">Acey_s0062.g3346</name>
    <name evidence="1" type="ORF">Y032_0062g3346</name>
</gene>